<dbReference type="InterPro" id="IPR052513">
    <property type="entry name" value="Thioester_dehydratase-like"/>
</dbReference>
<evidence type="ECO:0000313" key="3">
    <source>
        <dbReference type="Proteomes" id="UP001501671"/>
    </source>
</evidence>
<evidence type="ECO:0000313" key="2">
    <source>
        <dbReference type="EMBL" id="GAA4332466.1"/>
    </source>
</evidence>
<feature type="domain" description="ChsH2 C-terminal OB-fold" evidence="1">
    <location>
        <begin position="54"/>
        <end position="110"/>
    </location>
</feature>
<name>A0ABP8H022_9BURK</name>
<dbReference type="SUPFAM" id="SSF50249">
    <property type="entry name" value="Nucleic acid-binding proteins"/>
    <property type="match status" value="1"/>
</dbReference>
<proteinExistence type="predicted"/>
<dbReference type="PANTHER" id="PTHR34075:SF5">
    <property type="entry name" value="BLR3430 PROTEIN"/>
    <property type="match status" value="1"/>
</dbReference>
<dbReference type="Pfam" id="PF01796">
    <property type="entry name" value="OB_ChsH2_C"/>
    <property type="match status" value="1"/>
</dbReference>
<keyword evidence="3" id="KW-1185">Reference proteome</keyword>
<dbReference type="InterPro" id="IPR002878">
    <property type="entry name" value="ChsH2_C"/>
</dbReference>
<evidence type="ECO:0000259" key="1">
    <source>
        <dbReference type="Pfam" id="PF01796"/>
    </source>
</evidence>
<comment type="caution">
    <text evidence="2">The sequence shown here is derived from an EMBL/GenBank/DDBJ whole genome shotgun (WGS) entry which is preliminary data.</text>
</comment>
<accession>A0ABP8H022</accession>
<dbReference type="Proteomes" id="UP001501671">
    <property type="component" value="Unassembled WGS sequence"/>
</dbReference>
<sequence>MNAPAASHPPSPHAVYLGHLKEGRLAYQFSLAAGRPVFFPRVACPYTGSTALEWRISKGLGTVYSSSVLYPRDGEPYNVALVDCDEGFRLMTRIERIPPQDVAIGMRVRFAVCAADAEEPCPVFIPMDAS</sequence>
<dbReference type="RefSeq" id="WP_345249381.1">
    <property type="nucleotide sequence ID" value="NZ_BAABFO010000009.1"/>
</dbReference>
<gene>
    <name evidence="2" type="ORF">GCM10023144_22500</name>
</gene>
<dbReference type="PANTHER" id="PTHR34075">
    <property type="entry name" value="BLR3430 PROTEIN"/>
    <property type="match status" value="1"/>
</dbReference>
<protein>
    <submittedName>
        <fullName evidence="2">OB-fold domain-containing protein</fullName>
    </submittedName>
</protein>
<reference evidence="3" key="1">
    <citation type="journal article" date="2019" name="Int. J. Syst. Evol. Microbiol.">
        <title>The Global Catalogue of Microorganisms (GCM) 10K type strain sequencing project: providing services to taxonomists for standard genome sequencing and annotation.</title>
        <authorList>
            <consortium name="The Broad Institute Genomics Platform"/>
            <consortium name="The Broad Institute Genome Sequencing Center for Infectious Disease"/>
            <person name="Wu L."/>
            <person name="Ma J."/>
        </authorList>
    </citation>
    <scope>NUCLEOTIDE SEQUENCE [LARGE SCALE GENOMIC DNA]</scope>
    <source>
        <strain evidence="3">JCM 17666</strain>
    </source>
</reference>
<organism evidence="2 3">
    <name type="scientific">Pigmentiphaga soli</name>
    <dbReference type="NCBI Taxonomy" id="1007095"/>
    <lineage>
        <taxon>Bacteria</taxon>
        <taxon>Pseudomonadati</taxon>
        <taxon>Pseudomonadota</taxon>
        <taxon>Betaproteobacteria</taxon>
        <taxon>Burkholderiales</taxon>
        <taxon>Alcaligenaceae</taxon>
        <taxon>Pigmentiphaga</taxon>
    </lineage>
</organism>
<dbReference type="EMBL" id="BAABFO010000009">
    <property type="protein sequence ID" value="GAA4332466.1"/>
    <property type="molecule type" value="Genomic_DNA"/>
</dbReference>
<dbReference type="InterPro" id="IPR012340">
    <property type="entry name" value="NA-bd_OB-fold"/>
</dbReference>